<evidence type="ECO:0000313" key="2">
    <source>
        <dbReference type="EMBL" id="MFC3073863.1"/>
    </source>
</evidence>
<accession>A0ABV7DHD3</accession>
<organism evidence="2 3">
    <name type="scientific">Shinella pollutisoli</name>
    <dbReference type="NCBI Taxonomy" id="2250594"/>
    <lineage>
        <taxon>Bacteria</taxon>
        <taxon>Pseudomonadati</taxon>
        <taxon>Pseudomonadota</taxon>
        <taxon>Alphaproteobacteria</taxon>
        <taxon>Hyphomicrobiales</taxon>
        <taxon>Rhizobiaceae</taxon>
        <taxon>Shinella</taxon>
    </lineage>
</organism>
<evidence type="ECO:0000313" key="3">
    <source>
        <dbReference type="Proteomes" id="UP001595377"/>
    </source>
</evidence>
<feature type="region of interest" description="Disordered" evidence="1">
    <location>
        <begin position="157"/>
        <end position="205"/>
    </location>
</feature>
<name>A0ABV7DHD3_9HYPH</name>
<sequence>MGMTRNYRMHGGLLGLVGASFLLAGCMGPTYGTSKTAGEQLMEDLGDVVSIAPDTSEARKIKYQPRGALVVPKNATETALVTPQKSVAGKDNPEWIESPEEMRERLREEATANQDDPNYRSPLVSQHETGRKLSAAEQQAAYREARKVQMGAYADKRRYLSDPPLEYRRLPEGAEADLGESERDKERRRRKAAAMANSGRSWWPF</sequence>
<dbReference type="EMBL" id="JBHRSP010000018">
    <property type="protein sequence ID" value="MFC3073863.1"/>
    <property type="molecule type" value="Genomic_DNA"/>
</dbReference>
<feature type="compositionally biased region" description="Basic and acidic residues" evidence="1">
    <location>
        <begin position="157"/>
        <end position="172"/>
    </location>
</feature>
<gene>
    <name evidence="2" type="ORF">ACFOHH_12185</name>
</gene>
<evidence type="ECO:0008006" key="4">
    <source>
        <dbReference type="Google" id="ProtNLM"/>
    </source>
</evidence>
<keyword evidence="3" id="KW-1185">Reference proteome</keyword>
<dbReference type="RefSeq" id="WP_257317647.1">
    <property type="nucleotide sequence ID" value="NZ_JANFDG010000031.1"/>
</dbReference>
<dbReference type="PROSITE" id="PS51257">
    <property type="entry name" value="PROKAR_LIPOPROTEIN"/>
    <property type="match status" value="1"/>
</dbReference>
<protein>
    <recommendedName>
        <fullName evidence="4">Beta-barrel assembly machine subunit BamF</fullName>
    </recommendedName>
</protein>
<feature type="region of interest" description="Disordered" evidence="1">
    <location>
        <begin position="107"/>
        <end position="136"/>
    </location>
</feature>
<dbReference type="Proteomes" id="UP001595377">
    <property type="component" value="Unassembled WGS sequence"/>
</dbReference>
<comment type="caution">
    <text evidence="2">The sequence shown here is derived from an EMBL/GenBank/DDBJ whole genome shotgun (WGS) entry which is preliminary data.</text>
</comment>
<proteinExistence type="predicted"/>
<reference evidence="3" key="1">
    <citation type="journal article" date="2019" name="Int. J. Syst. Evol. Microbiol.">
        <title>The Global Catalogue of Microorganisms (GCM) 10K type strain sequencing project: providing services to taxonomists for standard genome sequencing and annotation.</title>
        <authorList>
            <consortium name="The Broad Institute Genomics Platform"/>
            <consortium name="The Broad Institute Genome Sequencing Center for Infectious Disease"/>
            <person name="Wu L."/>
            <person name="Ma J."/>
        </authorList>
    </citation>
    <scope>NUCLEOTIDE SEQUENCE [LARGE SCALE GENOMIC DNA]</scope>
    <source>
        <strain evidence="3">KCTC 52677</strain>
    </source>
</reference>
<evidence type="ECO:0000256" key="1">
    <source>
        <dbReference type="SAM" id="MobiDB-lite"/>
    </source>
</evidence>